<dbReference type="EMBL" id="BMNA01000003">
    <property type="protein sequence ID" value="GGL98983.1"/>
    <property type="molecule type" value="Genomic_DNA"/>
</dbReference>
<reference evidence="2" key="1">
    <citation type="journal article" date="2014" name="Int. J. Syst. Evol. Microbiol.">
        <title>Complete genome sequence of Corynebacterium casei LMG S-19264T (=DSM 44701T), isolated from a smear-ripened cheese.</title>
        <authorList>
            <consortium name="US DOE Joint Genome Institute (JGI-PGF)"/>
            <person name="Walter F."/>
            <person name="Albersmeier A."/>
            <person name="Kalinowski J."/>
            <person name="Ruckert C."/>
        </authorList>
    </citation>
    <scope>NUCLEOTIDE SEQUENCE</scope>
    <source>
        <strain evidence="2">CGMCC 4.7308</strain>
    </source>
</reference>
<name>A0A917SW84_9ACTN</name>
<reference evidence="2" key="2">
    <citation type="submission" date="2020-09" db="EMBL/GenBank/DDBJ databases">
        <authorList>
            <person name="Sun Q."/>
            <person name="Zhou Y."/>
        </authorList>
    </citation>
    <scope>NUCLEOTIDE SEQUENCE</scope>
    <source>
        <strain evidence="2">CGMCC 4.7308</strain>
    </source>
</reference>
<feature type="region of interest" description="Disordered" evidence="1">
    <location>
        <begin position="99"/>
        <end position="123"/>
    </location>
</feature>
<dbReference type="AlphaFoldDB" id="A0A917SW84"/>
<organism evidence="2 3">
    <name type="scientific">Nakamurella endophytica</name>
    <dbReference type="NCBI Taxonomy" id="1748367"/>
    <lineage>
        <taxon>Bacteria</taxon>
        <taxon>Bacillati</taxon>
        <taxon>Actinomycetota</taxon>
        <taxon>Actinomycetes</taxon>
        <taxon>Nakamurellales</taxon>
        <taxon>Nakamurellaceae</taxon>
        <taxon>Nakamurella</taxon>
    </lineage>
</organism>
<gene>
    <name evidence="2" type="ORF">GCM10011594_18650</name>
</gene>
<evidence type="ECO:0000313" key="3">
    <source>
        <dbReference type="Proteomes" id="UP000655208"/>
    </source>
</evidence>
<dbReference type="Proteomes" id="UP000655208">
    <property type="component" value="Unassembled WGS sequence"/>
</dbReference>
<accession>A0A917SW84</accession>
<protein>
    <submittedName>
        <fullName evidence="2">Uncharacterized protein</fullName>
    </submittedName>
</protein>
<comment type="caution">
    <text evidence="2">The sequence shown here is derived from an EMBL/GenBank/DDBJ whole genome shotgun (WGS) entry which is preliminary data.</text>
</comment>
<sequence>MRFGDTCGSAAGRIRSLDAGEFVGDEAELYAQRMSGDLPPCLVATSDAWHLVGGVLTTYADDLESVQRRLTTLSAQAGDREASVRCAQDDVAAGRAADRAHAEAAASQPAGTRVPADDGYRSSTPVAEQALDRAHRALQETVDAVTALRAEHDAAVQRCVDAVERARASRFADPPGFWTRVGRSITSWVGDHADALLEISSVLKEVASVAAMLSFVPGMAAVAVAAGGVAVAVDATVKITTGEGSWTEIALDAVGVVPGGRTAGAALRGLRREAGEVAAVGRTARGAVPAGWTGAERITGGRIIRPGDPTKVPGWAEASYDEIRATSDTALIASNTRSVVLPDGHRLDEGDLEQIKRHLFTDEHVLEYGDGAVVLGRFDADPDIAEAWYRLRAGSPADSDLVLLHHELYESSWLRDHPGSTYVDAHARANGVADWHAIIKSRHRRGGNPWRS</sequence>
<proteinExistence type="predicted"/>
<evidence type="ECO:0000256" key="1">
    <source>
        <dbReference type="SAM" id="MobiDB-lite"/>
    </source>
</evidence>
<keyword evidence="3" id="KW-1185">Reference proteome</keyword>
<evidence type="ECO:0000313" key="2">
    <source>
        <dbReference type="EMBL" id="GGL98983.1"/>
    </source>
</evidence>